<evidence type="ECO:0000313" key="1">
    <source>
        <dbReference type="EMBL" id="KAH7944348.1"/>
    </source>
</evidence>
<evidence type="ECO:0000313" key="2">
    <source>
        <dbReference type="Proteomes" id="UP000821837"/>
    </source>
</evidence>
<reference evidence="1" key="2">
    <citation type="submission" date="2021-09" db="EMBL/GenBank/DDBJ databases">
        <authorList>
            <person name="Jia N."/>
            <person name="Wang J."/>
            <person name="Shi W."/>
            <person name="Du L."/>
            <person name="Sun Y."/>
            <person name="Zhan W."/>
            <person name="Jiang J."/>
            <person name="Wang Q."/>
            <person name="Zhang B."/>
            <person name="Ji P."/>
            <person name="Sakyi L.B."/>
            <person name="Cui X."/>
            <person name="Yuan T."/>
            <person name="Jiang B."/>
            <person name="Yang W."/>
            <person name="Lam T.T.-Y."/>
            <person name="Chang Q."/>
            <person name="Ding S."/>
            <person name="Wang X."/>
            <person name="Zhu J."/>
            <person name="Ruan X."/>
            <person name="Zhao L."/>
            <person name="Wei J."/>
            <person name="Que T."/>
            <person name="Du C."/>
            <person name="Cheng J."/>
            <person name="Dai P."/>
            <person name="Han X."/>
            <person name="Huang E."/>
            <person name="Gao Y."/>
            <person name="Liu J."/>
            <person name="Shao H."/>
            <person name="Ye R."/>
            <person name="Li L."/>
            <person name="Wei W."/>
            <person name="Wang X."/>
            <person name="Wang C."/>
            <person name="Huo Q."/>
            <person name="Li W."/>
            <person name="Guo W."/>
            <person name="Chen H."/>
            <person name="Chen S."/>
            <person name="Zhou L."/>
            <person name="Zhou L."/>
            <person name="Ni X."/>
            <person name="Tian J."/>
            <person name="Zhou Y."/>
            <person name="Sheng Y."/>
            <person name="Liu T."/>
            <person name="Pan Y."/>
            <person name="Xia L."/>
            <person name="Li J."/>
            <person name="Zhao F."/>
            <person name="Cao W."/>
        </authorList>
    </citation>
    <scope>NUCLEOTIDE SEQUENCE</scope>
    <source>
        <strain evidence="1">Rsan-2018</strain>
        <tissue evidence="1">Larvae</tissue>
    </source>
</reference>
<protein>
    <submittedName>
        <fullName evidence="1">Uncharacterized protein</fullName>
    </submittedName>
</protein>
<dbReference type="AlphaFoldDB" id="A0A9D4ST67"/>
<accession>A0A9D4ST67</accession>
<reference evidence="1" key="1">
    <citation type="journal article" date="2020" name="Cell">
        <title>Large-Scale Comparative Analyses of Tick Genomes Elucidate Their Genetic Diversity and Vector Capacities.</title>
        <authorList>
            <consortium name="Tick Genome and Microbiome Consortium (TIGMIC)"/>
            <person name="Jia N."/>
            <person name="Wang J."/>
            <person name="Shi W."/>
            <person name="Du L."/>
            <person name="Sun Y."/>
            <person name="Zhan W."/>
            <person name="Jiang J.F."/>
            <person name="Wang Q."/>
            <person name="Zhang B."/>
            <person name="Ji P."/>
            <person name="Bell-Sakyi L."/>
            <person name="Cui X.M."/>
            <person name="Yuan T.T."/>
            <person name="Jiang B.G."/>
            <person name="Yang W.F."/>
            <person name="Lam T.T."/>
            <person name="Chang Q.C."/>
            <person name="Ding S.J."/>
            <person name="Wang X.J."/>
            <person name="Zhu J.G."/>
            <person name="Ruan X.D."/>
            <person name="Zhao L."/>
            <person name="Wei J.T."/>
            <person name="Ye R.Z."/>
            <person name="Que T.C."/>
            <person name="Du C.H."/>
            <person name="Zhou Y.H."/>
            <person name="Cheng J.X."/>
            <person name="Dai P.F."/>
            <person name="Guo W.B."/>
            <person name="Han X.H."/>
            <person name="Huang E.J."/>
            <person name="Li L.F."/>
            <person name="Wei W."/>
            <person name="Gao Y.C."/>
            <person name="Liu J.Z."/>
            <person name="Shao H.Z."/>
            <person name="Wang X."/>
            <person name="Wang C.C."/>
            <person name="Yang T.C."/>
            <person name="Huo Q.B."/>
            <person name="Li W."/>
            <person name="Chen H.Y."/>
            <person name="Chen S.E."/>
            <person name="Zhou L.G."/>
            <person name="Ni X.B."/>
            <person name="Tian J.H."/>
            <person name="Sheng Y."/>
            <person name="Liu T."/>
            <person name="Pan Y.S."/>
            <person name="Xia L.Y."/>
            <person name="Li J."/>
            <person name="Zhao F."/>
            <person name="Cao W.C."/>
        </authorList>
    </citation>
    <scope>NUCLEOTIDE SEQUENCE</scope>
    <source>
        <strain evidence="1">Rsan-2018</strain>
    </source>
</reference>
<proteinExistence type="predicted"/>
<dbReference type="EMBL" id="JABSTV010001253">
    <property type="protein sequence ID" value="KAH7944348.1"/>
    <property type="molecule type" value="Genomic_DNA"/>
</dbReference>
<organism evidence="1 2">
    <name type="scientific">Rhipicephalus sanguineus</name>
    <name type="common">Brown dog tick</name>
    <name type="synonym">Ixodes sanguineus</name>
    <dbReference type="NCBI Taxonomy" id="34632"/>
    <lineage>
        <taxon>Eukaryota</taxon>
        <taxon>Metazoa</taxon>
        <taxon>Ecdysozoa</taxon>
        <taxon>Arthropoda</taxon>
        <taxon>Chelicerata</taxon>
        <taxon>Arachnida</taxon>
        <taxon>Acari</taxon>
        <taxon>Parasitiformes</taxon>
        <taxon>Ixodida</taxon>
        <taxon>Ixodoidea</taxon>
        <taxon>Ixodidae</taxon>
        <taxon>Rhipicephalinae</taxon>
        <taxon>Rhipicephalus</taxon>
        <taxon>Rhipicephalus</taxon>
    </lineage>
</organism>
<comment type="caution">
    <text evidence="1">The sequence shown here is derived from an EMBL/GenBank/DDBJ whole genome shotgun (WGS) entry which is preliminary data.</text>
</comment>
<name>A0A9D4ST67_RHISA</name>
<sequence>MDTTGSAAAAAPARDGAAELGDLLVHLEGARGCFSGSLIDYRMPCTASEDTRCQIVASIPLWNEFLCWLKLELRELTGVGRQLGLVHRKNQGVPGNTYTDSWLGAMSKNDTLQHITLSVSIWTSECWEQFFRVLSRHRSLKMATIVAGEGELCRLSDIAKKLEKIGCEEKVSFVSSTSDDRFSLADCKNYSELRALDLQLSGIGFPTKSEDWWLPFSGSLLRNRSVTNLGLGVDVYPRNGFKYLGAAVARSKTIRELRSLTWSSSTRLSFLRGVRAGISENYALCSVALYPKSSYEDWEGDWSFVCDTARRNSGYVARTAQFLQQARCDTPCAAALDRVYRHPALVAELSKVLAISEADAVVAVRQHFRSIEGMHEFMRLAGVVKVHVTCLPRDDGRPQLNALDEYCWAHVRRYLQLDDVAWYCQSSTDVM</sequence>
<dbReference type="VEuPathDB" id="VectorBase:RSAN_042951"/>
<keyword evidence="2" id="KW-1185">Reference proteome</keyword>
<gene>
    <name evidence="1" type="ORF">HPB52_018583</name>
</gene>
<dbReference type="Proteomes" id="UP000821837">
    <property type="component" value="Unassembled WGS sequence"/>
</dbReference>